<evidence type="ECO:0000256" key="1">
    <source>
        <dbReference type="SAM" id="MobiDB-lite"/>
    </source>
</evidence>
<evidence type="ECO:0000256" key="2">
    <source>
        <dbReference type="SAM" id="SignalP"/>
    </source>
</evidence>
<organism evidence="3 4">
    <name type="scientific">Albimonas pacifica</name>
    <dbReference type="NCBI Taxonomy" id="1114924"/>
    <lineage>
        <taxon>Bacteria</taxon>
        <taxon>Pseudomonadati</taxon>
        <taxon>Pseudomonadota</taxon>
        <taxon>Alphaproteobacteria</taxon>
        <taxon>Rhodobacterales</taxon>
        <taxon>Paracoccaceae</taxon>
        <taxon>Albimonas</taxon>
    </lineage>
</organism>
<name>A0A1I3EJC5_9RHOB</name>
<keyword evidence="4" id="KW-1185">Reference proteome</keyword>
<reference evidence="3 4" key="1">
    <citation type="submission" date="2016-10" db="EMBL/GenBank/DDBJ databases">
        <authorList>
            <person name="de Groot N.N."/>
        </authorList>
    </citation>
    <scope>NUCLEOTIDE SEQUENCE [LARGE SCALE GENOMIC DNA]</scope>
    <source>
        <strain evidence="3 4">CGMCC 1.11030</strain>
    </source>
</reference>
<feature type="region of interest" description="Disordered" evidence="1">
    <location>
        <begin position="98"/>
        <end position="153"/>
    </location>
</feature>
<feature type="compositionally biased region" description="Basic and acidic residues" evidence="1">
    <location>
        <begin position="98"/>
        <end position="146"/>
    </location>
</feature>
<feature type="chain" id="PRO_5011555327" description="Peptidase propeptide and YPEB domain-containing protein" evidence="2">
    <location>
        <begin position="23"/>
        <end position="193"/>
    </location>
</feature>
<evidence type="ECO:0008006" key="5">
    <source>
        <dbReference type="Google" id="ProtNLM"/>
    </source>
</evidence>
<sequence>MTLDPRATAALAAALAAGLALAAPAAQAGETTAQQACLYQFQRSGEPNTGPGGRIVRSHRAGGAWEITIIDAAEAPWECRADDQGYVEYLRKDPAGRAGLLREERREERQEERRREERAEAGDDRWGEDTREARQACRAAVRERSGRGGLSFRRIEPRKGETLVVIDDDGEKGSWRCVVTNRGKVSELKFSRD</sequence>
<protein>
    <recommendedName>
        <fullName evidence="5">Peptidase propeptide and YPEB domain-containing protein</fullName>
    </recommendedName>
</protein>
<keyword evidence="2" id="KW-0732">Signal</keyword>
<feature type="signal peptide" evidence="2">
    <location>
        <begin position="1"/>
        <end position="22"/>
    </location>
</feature>
<dbReference type="AlphaFoldDB" id="A0A1I3EJC5"/>
<dbReference type="RefSeq" id="WP_092859174.1">
    <property type="nucleotide sequence ID" value="NZ_FOQH01000003.1"/>
</dbReference>
<evidence type="ECO:0000313" key="3">
    <source>
        <dbReference type="EMBL" id="SFH98821.1"/>
    </source>
</evidence>
<evidence type="ECO:0000313" key="4">
    <source>
        <dbReference type="Proteomes" id="UP000199377"/>
    </source>
</evidence>
<dbReference type="OrthoDB" id="7709214at2"/>
<dbReference type="EMBL" id="FOQH01000003">
    <property type="protein sequence ID" value="SFH98821.1"/>
    <property type="molecule type" value="Genomic_DNA"/>
</dbReference>
<accession>A0A1I3EJC5</accession>
<gene>
    <name evidence="3" type="ORF">SAMN05216258_103403</name>
</gene>
<dbReference type="Proteomes" id="UP000199377">
    <property type="component" value="Unassembled WGS sequence"/>
</dbReference>
<proteinExistence type="predicted"/>